<dbReference type="Proteomes" id="UP001642540">
    <property type="component" value="Unassembled WGS sequence"/>
</dbReference>
<feature type="compositionally biased region" description="Polar residues" evidence="1">
    <location>
        <begin position="48"/>
        <end position="59"/>
    </location>
</feature>
<organism evidence="2 3">
    <name type="scientific">Orchesella dallaii</name>
    <dbReference type="NCBI Taxonomy" id="48710"/>
    <lineage>
        <taxon>Eukaryota</taxon>
        <taxon>Metazoa</taxon>
        <taxon>Ecdysozoa</taxon>
        <taxon>Arthropoda</taxon>
        <taxon>Hexapoda</taxon>
        <taxon>Collembola</taxon>
        <taxon>Entomobryomorpha</taxon>
        <taxon>Entomobryoidea</taxon>
        <taxon>Orchesellidae</taxon>
        <taxon>Orchesellinae</taxon>
        <taxon>Orchesella</taxon>
    </lineage>
</organism>
<accession>A0ABP1RH33</accession>
<evidence type="ECO:0000256" key="1">
    <source>
        <dbReference type="SAM" id="MobiDB-lite"/>
    </source>
</evidence>
<keyword evidence="3" id="KW-1185">Reference proteome</keyword>
<gene>
    <name evidence="2" type="ORF">ODALV1_LOCUS22089</name>
</gene>
<name>A0ABP1RH33_9HEXA</name>
<evidence type="ECO:0000313" key="3">
    <source>
        <dbReference type="Proteomes" id="UP001642540"/>
    </source>
</evidence>
<reference evidence="2 3" key="1">
    <citation type="submission" date="2024-08" db="EMBL/GenBank/DDBJ databases">
        <authorList>
            <person name="Cucini C."/>
            <person name="Frati F."/>
        </authorList>
    </citation>
    <scope>NUCLEOTIDE SEQUENCE [LARGE SCALE GENOMIC DNA]</scope>
</reference>
<feature type="compositionally biased region" description="Basic and acidic residues" evidence="1">
    <location>
        <begin position="1"/>
        <end position="28"/>
    </location>
</feature>
<dbReference type="EMBL" id="CAXLJM020000074">
    <property type="protein sequence ID" value="CAL8128105.1"/>
    <property type="molecule type" value="Genomic_DNA"/>
</dbReference>
<sequence>MEYQTTKEKEEKNQRKPMENKVPEEGKRTSGQLNGEGAPQAEGGEASFTRNTNGLLTSM</sequence>
<protein>
    <submittedName>
        <fullName evidence="2">Uncharacterized protein</fullName>
    </submittedName>
</protein>
<comment type="caution">
    <text evidence="2">The sequence shown here is derived from an EMBL/GenBank/DDBJ whole genome shotgun (WGS) entry which is preliminary data.</text>
</comment>
<proteinExistence type="predicted"/>
<evidence type="ECO:0000313" key="2">
    <source>
        <dbReference type="EMBL" id="CAL8128105.1"/>
    </source>
</evidence>
<feature type="region of interest" description="Disordered" evidence="1">
    <location>
        <begin position="1"/>
        <end position="59"/>
    </location>
</feature>
<feature type="compositionally biased region" description="Low complexity" evidence="1">
    <location>
        <begin position="35"/>
        <end position="46"/>
    </location>
</feature>